<accession>A0A399SVB9</accession>
<comment type="caution">
    <text evidence="2">The sequence shown here is derived from an EMBL/GenBank/DDBJ whole genome shotgun (WGS) entry which is preliminary data.</text>
</comment>
<name>A0A399SVB9_9BACT</name>
<dbReference type="Proteomes" id="UP000265926">
    <property type="component" value="Unassembled WGS sequence"/>
</dbReference>
<evidence type="ECO:0000259" key="1">
    <source>
        <dbReference type="Pfam" id="PF00248"/>
    </source>
</evidence>
<sequence length="395" mass="45608">MTSILNQKEGMEYRRFGKTEKHLSVITLGGMRFKHGWDEPRNEIPKDTLEQCLNVVRHAFDAGMNHIETAWGYKKSETVYGKVLNEELSVPRSSYHLMTKGNPLTASDTRKQVETQLKDLQTDYLDFYGWHGLNTQELFEQSCKPGGAVEELLKLKEEGIIRHVGFSTHAPLHVIIRAIESGLFEFVNLHYYYFDQRNLAAVNMAQANDMGVFIISPNDKGGQLFKAPEKVRNATSPLTPIQWNARFCLQNPAVHTLSFGMTESEHFEEMKGIFPFALPWSPLEENIKLRLDSFVNDDPFAGYEGYDLQNDPSEINIPQVLRLRKLWKCYDMKEYAQYRYKIFEQKSHWFPGVFPTRENIAKIDCTKVPSNLPLKEMLAETHRALYVPDFKLASN</sequence>
<organism evidence="2 3">
    <name type="scientific">Maribellus luteus</name>
    <dbReference type="NCBI Taxonomy" id="2305463"/>
    <lineage>
        <taxon>Bacteria</taxon>
        <taxon>Pseudomonadati</taxon>
        <taxon>Bacteroidota</taxon>
        <taxon>Bacteroidia</taxon>
        <taxon>Marinilabiliales</taxon>
        <taxon>Prolixibacteraceae</taxon>
        <taxon>Maribellus</taxon>
    </lineage>
</organism>
<dbReference type="InterPro" id="IPR023210">
    <property type="entry name" value="NADP_OxRdtase_dom"/>
</dbReference>
<dbReference type="InterPro" id="IPR053135">
    <property type="entry name" value="AKR2_Oxidoreductase"/>
</dbReference>
<dbReference type="Pfam" id="PF00248">
    <property type="entry name" value="Aldo_ket_red"/>
    <property type="match status" value="1"/>
</dbReference>
<evidence type="ECO:0000313" key="3">
    <source>
        <dbReference type="Proteomes" id="UP000265926"/>
    </source>
</evidence>
<feature type="domain" description="NADP-dependent oxidoreductase" evidence="1">
    <location>
        <begin position="26"/>
        <end position="220"/>
    </location>
</feature>
<keyword evidence="3" id="KW-1185">Reference proteome</keyword>
<dbReference type="EMBL" id="QWGR01000016">
    <property type="protein sequence ID" value="RIJ46251.1"/>
    <property type="molecule type" value="Genomic_DNA"/>
</dbReference>
<dbReference type="SUPFAM" id="SSF51430">
    <property type="entry name" value="NAD(P)-linked oxidoreductase"/>
    <property type="match status" value="1"/>
</dbReference>
<dbReference type="Gene3D" id="3.20.20.100">
    <property type="entry name" value="NADP-dependent oxidoreductase domain"/>
    <property type="match status" value="1"/>
</dbReference>
<dbReference type="OrthoDB" id="9773828at2"/>
<dbReference type="GO" id="GO:0016491">
    <property type="term" value="F:oxidoreductase activity"/>
    <property type="evidence" value="ECO:0007669"/>
    <property type="project" value="InterPro"/>
</dbReference>
<reference evidence="2 3" key="1">
    <citation type="submission" date="2018-08" db="EMBL/GenBank/DDBJ databases">
        <title>Pallidiluteibacterium maritimus gen. nov., sp. nov., isolated from coastal sediment.</title>
        <authorList>
            <person name="Zhou L.Y."/>
        </authorList>
    </citation>
    <scope>NUCLEOTIDE SEQUENCE [LARGE SCALE GENOMIC DNA]</scope>
    <source>
        <strain evidence="2 3">XSD2</strain>
    </source>
</reference>
<dbReference type="InterPro" id="IPR020471">
    <property type="entry name" value="AKR"/>
</dbReference>
<dbReference type="RefSeq" id="WP_119439755.1">
    <property type="nucleotide sequence ID" value="NZ_QWGR01000016.1"/>
</dbReference>
<dbReference type="PANTHER" id="PTHR43312">
    <property type="entry name" value="D-THREO-ALDOSE 1-DEHYDROGENASE"/>
    <property type="match status" value="1"/>
</dbReference>
<protein>
    <submittedName>
        <fullName evidence="2">Aldo/keto reductase</fullName>
    </submittedName>
</protein>
<dbReference type="PRINTS" id="PR00069">
    <property type="entry name" value="ALDKETRDTASE"/>
</dbReference>
<evidence type="ECO:0000313" key="2">
    <source>
        <dbReference type="EMBL" id="RIJ46251.1"/>
    </source>
</evidence>
<gene>
    <name evidence="2" type="ORF">D1614_19975</name>
</gene>
<dbReference type="AlphaFoldDB" id="A0A399SVB9"/>
<proteinExistence type="predicted"/>
<dbReference type="CDD" id="cd19096">
    <property type="entry name" value="AKR_Fe-S_oxidoreductase"/>
    <property type="match status" value="1"/>
</dbReference>
<dbReference type="InterPro" id="IPR036812">
    <property type="entry name" value="NAD(P)_OxRdtase_dom_sf"/>
</dbReference>
<dbReference type="PANTHER" id="PTHR43312:SF2">
    <property type="entry name" value="OXIDOREDUCTASE"/>
    <property type="match status" value="1"/>
</dbReference>